<feature type="domain" description="DUF2202" evidence="2">
    <location>
        <begin position="49"/>
        <end position="208"/>
    </location>
</feature>
<feature type="signal peptide" evidence="1">
    <location>
        <begin position="1"/>
        <end position="24"/>
    </location>
</feature>
<accession>A0A6S6TPG0</accession>
<gene>
    <name evidence="3" type="ORF">HELGO_WM22727</name>
</gene>
<dbReference type="PROSITE" id="PS51257">
    <property type="entry name" value="PROKAR_LIPOPROTEIN"/>
    <property type="match status" value="1"/>
</dbReference>
<dbReference type="Gene3D" id="1.20.1260.10">
    <property type="match status" value="1"/>
</dbReference>
<organism evidence="3">
    <name type="scientific">uncultured Thiotrichaceae bacterium</name>
    <dbReference type="NCBI Taxonomy" id="298394"/>
    <lineage>
        <taxon>Bacteria</taxon>
        <taxon>Pseudomonadati</taxon>
        <taxon>Pseudomonadota</taxon>
        <taxon>Gammaproteobacteria</taxon>
        <taxon>Thiotrichales</taxon>
        <taxon>Thiotrichaceae</taxon>
        <taxon>environmental samples</taxon>
    </lineage>
</organism>
<dbReference type="SUPFAM" id="SSF47240">
    <property type="entry name" value="Ferritin-like"/>
    <property type="match status" value="1"/>
</dbReference>
<evidence type="ECO:0000259" key="2">
    <source>
        <dbReference type="Pfam" id="PF09968"/>
    </source>
</evidence>
<evidence type="ECO:0000313" key="3">
    <source>
        <dbReference type="EMBL" id="CAA6824681.1"/>
    </source>
</evidence>
<feature type="chain" id="PRO_5028110562" description="DUF2202 domain-containing protein" evidence="1">
    <location>
        <begin position="25"/>
        <end position="216"/>
    </location>
</feature>
<evidence type="ECO:0000256" key="1">
    <source>
        <dbReference type="SAM" id="SignalP"/>
    </source>
</evidence>
<keyword evidence="1" id="KW-0732">Signal</keyword>
<dbReference type="InterPro" id="IPR009078">
    <property type="entry name" value="Ferritin-like_SF"/>
</dbReference>
<name>A0A6S6TPG0_9GAMM</name>
<sequence>MLNKYSIPQIVALSFMAFMLTACGGSGEVNDPNLSSNIGVVTEVTDTEIASLKFMREEEKLARDVYLTLFDEWGNSIFNNIASSEQEHTDAVLDLLDTFGVDDPAVTGIGVFTNQELQDLSDELITRGKGSARSALWVGAFIEEADIQDIVHAMETINNTRMLEVYGNLLCGSRNHLRAFVKNIENQGEAYSTQIQALEAEVAAILSSPTEQCGGH</sequence>
<dbReference type="AlphaFoldDB" id="A0A6S6TPG0"/>
<proteinExistence type="predicted"/>
<dbReference type="EMBL" id="CACVAY010000121">
    <property type="protein sequence ID" value="CAA6824681.1"/>
    <property type="molecule type" value="Genomic_DNA"/>
</dbReference>
<dbReference type="InterPro" id="IPR012347">
    <property type="entry name" value="Ferritin-like"/>
</dbReference>
<protein>
    <recommendedName>
        <fullName evidence="2">DUF2202 domain-containing protein</fullName>
    </recommendedName>
</protein>
<dbReference type="InterPro" id="IPR019243">
    <property type="entry name" value="DUF2202"/>
</dbReference>
<dbReference type="Pfam" id="PF09968">
    <property type="entry name" value="DUF2202"/>
    <property type="match status" value="1"/>
</dbReference>
<reference evidence="3" key="1">
    <citation type="submission" date="2020-01" db="EMBL/GenBank/DDBJ databases">
        <authorList>
            <person name="Meier V. D."/>
            <person name="Meier V D."/>
        </authorList>
    </citation>
    <scope>NUCLEOTIDE SEQUENCE</scope>
    <source>
        <strain evidence="3">HLG_WM_MAG_07</strain>
    </source>
</reference>
<dbReference type="CDD" id="cd01048">
    <property type="entry name" value="Ferritin_like_AB2"/>
    <property type="match status" value="1"/>
</dbReference>